<gene>
    <name evidence="2" type="ORF">ACFFIC_26855</name>
</gene>
<evidence type="ECO:0008006" key="4">
    <source>
        <dbReference type="Google" id="ProtNLM"/>
    </source>
</evidence>
<reference evidence="2 3" key="1">
    <citation type="submission" date="2024-09" db="EMBL/GenBank/DDBJ databases">
        <authorList>
            <person name="Sun Q."/>
            <person name="Mori K."/>
        </authorList>
    </citation>
    <scope>NUCLEOTIDE SEQUENCE [LARGE SCALE GENOMIC DNA]</scope>
    <source>
        <strain evidence="2 3">CCM 7468</strain>
    </source>
</reference>
<name>A0ABV6IZW8_9PROT</name>
<evidence type="ECO:0000313" key="2">
    <source>
        <dbReference type="EMBL" id="MFC0389142.1"/>
    </source>
</evidence>
<dbReference type="EMBL" id="JBHLVZ010000094">
    <property type="protein sequence ID" value="MFC0389142.1"/>
    <property type="molecule type" value="Genomic_DNA"/>
</dbReference>
<protein>
    <recommendedName>
        <fullName evidence="4">DUF222 domain-containing protein</fullName>
    </recommendedName>
</protein>
<dbReference type="Proteomes" id="UP001589789">
    <property type="component" value="Unassembled WGS sequence"/>
</dbReference>
<dbReference type="RefSeq" id="WP_377056240.1">
    <property type="nucleotide sequence ID" value="NZ_JBHLVZ010000094.1"/>
</dbReference>
<feature type="region of interest" description="Disordered" evidence="1">
    <location>
        <begin position="291"/>
        <end position="314"/>
    </location>
</feature>
<organism evidence="2 3">
    <name type="scientific">Muricoccus vinaceus</name>
    <dbReference type="NCBI Taxonomy" id="424704"/>
    <lineage>
        <taxon>Bacteria</taxon>
        <taxon>Pseudomonadati</taxon>
        <taxon>Pseudomonadota</taxon>
        <taxon>Alphaproteobacteria</taxon>
        <taxon>Acetobacterales</taxon>
        <taxon>Roseomonadaceae</taxon>
        <taxon>Muricoccus</taxon>
    </lineage>
</organism>
<keyword evidence="3" id="KW-1185">Reference proteome</keyword>
<feature type="compositionally biased region" description="Basic and acidic residues" evidence="1">
    <location>
        <begin position="291"/>
        <end position="301"/>
    </location>
</feature>
<sequence>MTNEMPQVGMPPNAAAPDSSLTGQTVSGIQTEPRVDPSQDVSVELEGEEFPPFADLDLFDTEPPEPPTVVPNLGECPTLDRVVARALERLTQHVPKTLSTDEKLGRANELDAEASVEAGWDNYSTAARLRQFAEAHRLAAVITDWNAPQGPATQARDGLARHLIDVSVLGAEQDDDVGEHTRVHRETMSSAIGEIELPETERIIDELAGIGALGETAVEQLKAWHREEREMAELERWKEMPANDLFYDNLGSIAASTRTDQANLESVIDELAAAGKLGGADPEEVKAWHRAAAAREAEQEAWRSGPDQDNDLGY</sequence>
<evidence type="ECO:0000256" key="1">
    <source>
        <dbReference type="SAM" id="MobiDB-lite"/>
    </source>
</evidence>
<comment type="caution">
    <text evidence="2">The sequence shown here is derived from an EMBL/GenBank/DDBJ whole genome shotgun (WGS) entry which is preliminary data.</text>
</comment>
<evidence type="ECO:0000313" key="3">
    <source>
        <dbReference type="Proteomes" id="UP001589789"/>
    </source>
</evidence>
<feature type="compositionally biased region" description="Polar residues" evidence="1">
    <location>
        <begin position="19"/>
        <end position="30"/>
    </location>
</feature>
<proteinExistence type="predicted"/>
<feature type="region of interest" description="Disordered" evidence="1">
    <location>
        <begin position="1"/>
        <end position="47"/>
    </location>
</feature>
<accession>A0ABV6IZW8</accession>